<name>A0ABY1KUE5_9FLAO</name>
<dbReference type="Proteomes" id="UP000185728">
    <property type="component" value="Unassembled WGS sequence"/>
</dbReference>
<proteinExistence type="predicted"/>
<sequence length="154" mass="17085">MKKHIQYLMFLFVGLTMTSCLKSDLEELPAFSEAEITNFRFEYRWIDDTQDYNRLQVVQLDTEATIDTVNQKIACIISVPPANGDFPEEIRSQVSLSSIVGYADISTAATLAPSNSAPALGEIADFSKGDMNYEVTAADGTKAIWSLIISEFNK</sequence>
<evidence type="ECO:0000313" key="3">
    <source>
        <dbReference type="Proteomes" id="UP000185728"/>
    </source>
</evidence>
<accession>A0ABY1KUE5</accession>
<dbReference type="RefSeq" id="WP_076455626.1">
    <property type="nucleotide sequence ID" value="NZ_FTOB01000004.1"/>
</dbReference>
<reference evidence="2 3" key="1">
    <citation type="submission" date="2017-01" db="EMBL/GenBank/DDBJ databases">
        <authorList>
            <person name="Varghese N."/>
            <person name="Submissions S."/>
        </authorList>
    </citation>
    <scope>NUCLEOTIDE SEQUENCE [LARGE SCALE GENOMIC DNA]</scope>
    <source>
        <strain evidence="2 3">DSM 2061</strain>
    </source>
</reference>
<evidence type="ECO:0000259" key="1">
    <source>
        <dbReference type="Pfam" id="PF22243"/>
    </source>
</evidence>
<organism evidence="2 3">
    <name type="scientific">Zobellia uliginosa</name>
    <dbReference type="NCBI Taxonomy" id="143224"/>
    <lineage>
        <taxon>Bacteria</taxon>
        <taxon>Pseudomonadati</taxon>
        <taxon>Bacteroidota</taxon>
        <taxon>Flavobacteriia</taxon>
        <taxon>Flavobacteriales</taxon>
        <taxon>Flavobacteriaceae</taxon>
        <taxon>Zobellia</taxon>
    </lineage>
</organism>
<dbReference type="InterPro" id="IPR054460">
    <property type="entry name" value="DUF5018-rel"/>
</dbReference>
<keyword evidence="3" id="KW-1185">Reference proteome</keyword>
<gene>
    <name evidence="2" type="ORF">SAMN05421766_10439</name>
</gene>
<dbReference type="Gene3D" id="2.60.40.4120">
    <property type="match status" value="1"/>
</dbReference>
<protein>
    <recommendedName>
        <fullName evidence="1">DUF5018 domain-containing protein</fullName>
    </recommendedName>
</protein>
<dbReference type="PROSITE" id="PS51257">
    <property type="entry name" value="PROKAR_LIPOPROTEIN"/>
    <property type="match status" value="1"/>
</dbReference>
<evidence type="ECO:0000313" key="2">
    <source>
        <dbReference type="EMBL" id="SIS80511.1"/>
    </source>
</evidence>
<dbReference type="EMBL" id="FTOB01000004">
    <property type="protein sequence ID" value="SIS80511.1"/>
    <property type="molecule type" value="Genomic_DNA"/>
</dbReference>
<feature type="domain" description="DUF5018" evidence="1">
    <location>
        <begin position="36"/>
        <end position="147"/>
    </location>
</feature>
<comment type="caution">
    <text evidence="2">The sequence shown here is derived from an EMBL/GenBank/DDBJ whole genome shotgun (WGS) entry which is preliminary data.</text>
</comment>
<dbReference type="Pfam" id="PF22243">
    <property type="entry name" value="DUF5018-rel"/>
    <property type="match status" value="1"/>
</dbReference>